<evidence type="ECO:0000259" key="7">
    <source>
        <dbReference type="PROSITE" id="PS51194"/>
    </source>
</evidence>
<evidence type="ECO:0000313" key="8">
    <source>
        <dbReference type="EMBL" id="KAB7706168.1"/>
    </source>
</evidence>
<keyword evidence="2" id="KW-0378">Hydrolase</keyword>
<dbReference type="RefSeq" id="WP_152151998.1">
    <property type="nucleotide sequence ID" value="NZ_WEIO01000006.1"/>
</dbReference>
<organism evidence="8 9">
    <name type="scientific">Bacillus aerolatus</name>
    <dbReference type="NCBI Taxonomy" id="2653354"/>
    <lineage>
        <taxon>Bacteria</taxon>
        <taxon>Bacillati</taxon>
        <taxon>Bacillota</taxon>
        <taxon>Bacilli</taxon>
        <taxon>Bacillales</taxon>
        <taxon>Bacillaceae</taxon>
        <taxon>Bacillus</taxon>
    </lineage>
</organism>
<dbReference type="InterPro" id="IPR050699">
    <property type="entry name" value="RNA-DNA_Helicase"/>
</dbReference>
<evidence type="ECO:0000256" key="2">
    <source>
        <dbReference type="ARBA" id="ARBA00022801"/>
    </source>
</evidence>
<dbReference type="InterPro" id="IPR014001">
    <property type="entry name" value="Helicase_ATP-bd"/>
</dbReference>
<feature type="domain" description="Helicase C-terminal" evidence="7">
    <location>
        <begin position="516"/>
        <end position="669"/>
    </location>
</feature>
<accession>A0A6I1FIJ5</accession>
<dbReference type="InterPro" id="IPR055206">
    <property type="entry name" value="DEXQc_SUV3"/>
</dbReference>
<dbReference type="Pfam" id="PF22527">
    <property type="entry name" value="DEXQc_Suv3"/>
    <property type="match status" value="1"/>
</dbReference>
<name>A0A6I1FIJ5_9BACI</name>
<dbReference type="PROSITE" id="PS51194">
    <property type="entry name" value="HELICASE_CTER"/>
    <property type="match status" value="1"/>
</dbReference>
<feature type="domain" description="Helicase ATP-binding" evidence="6">
    <location>
        <begin position="364"/>
        <end position="509"/>
    </location>
</feature>
<evidence type="ECO:0000313" key="9">
    <source>
        <dbReference type="Proteomes" id="UP000429595"/>
    </source>
</evidence>
<dbReference type="PROSITE" id="PS51192">
    <property type="entry name" value="HELICASE_ATP_BIND_1"/>
    <property type="match status" value="1"/>
</dbReference>
<keyword evidence="9" id="KW-1185">Reference proteome</keyword>
<dbReference type="Gene3D" id="1.20.272.40">
    <property type="match status" value="1"/>
</dbReference>
<dbReference type="GO" id="GO:0005524">
    <property type="term" value="F:ATP binding"/>
    <property type="evidence" value="ECO:0007669"/>
    <property type="project" value="UniProtKB-KW"/>
</dbReference>
<dbReference type="Gene3D" id="3.40.50.300">
    <property type="entry name" value="P-loop containing nucleotide triphosphate hydrolases"/>
    <property type="match status" value="2"/>
</dbReference>
<dbReference type="EMBL" id="WEIO01000006">
    <property type="protein sequence ID" value="KAB7706168.1"/>
    <property type="molecule type" value="Genomic_DNA"/>
</dbReference>
<dbReference type="Pfam" id="PF00271">
    <property type="entry name" value="Helicase_C"/>
    <property type="match status" value="1"/>
</dbReference>
<dbReference type="Proteomes" id="UP000429595">
    <property type="component" value="Unassembled WGS sequence"/>
</dbReference>
<dbReference type="PANTHER" id="PTHR12131:SF1">
    <property type="entry name" value="ATP-DEPENDENT RNA HELICASE SUPV3L1, MITOCHONDRIAL-RELATED"/>
    <property type="match status" value="1"/>
</dbReference>
<evidence type="ECO:0000259" key="6">
    <source>
        <dbReference type="PROSITE" id="PS51192"/>
    </source>
</evidence>
<evidence type="ECO:0000256" key="5">
    <source>
        <dbReference type="SAM" id="Coils"/>
    </source>
</evidence>
<gene>
    <name evidence="8" type="ORF">F9802_11295</name>
</gene>
<dbReference type="PANTHER" id="PTHR12131">
    <property type="entry name" value="ATP-DEPENDENT RNA AND DNA HELICASE"/>
    <property type="match status" value="1"/>
</dbReference>
<dbReference type="SUPFAM" id="SSF52540">
    <property type="entry name" value="P-loop containing nucleoside triphosphate hydrolases"/>
    <property type="match status" value="1"/>
</dbReference>
<dbReference type="SMART" id="SM00490">
    <property type="entry name" value="HELICc"/>
    <property type="match status" value="1"/>
</dbReference>
<dbReference type="AlphaFoldDB" id="A0A6I1FIJ5"/>
<evidence type="ECO:0000256" key="3">
    <source>
        <dbReference type="ARBA" id="ARBA00022806"/>
    </source>
</evidence>
<evidence type="ECO:0000256" key="1">
    <source>
        <dbReference type="ARBA" id="ARBA00022741"/>
    </source>
</evidence>
<dbReference type="GO" id="GO:0004386">
    <property type="term" value="F:helicase activity"/>
    <property type="evidence" value="ECO:0007669"/>
    <property type="project" value="UniProtKB-KW"/>
</dbReference>
<feature type="coiled-coil region" evidence="5">
    <location>
        <begin position="327"/>
        <end position="360"/>
    </location>
</feature>
<keyword evidence="3 8" id="KW-0347">Helicase</keyword>
<protein>
    <submittedName>
        <fullName evidence="8">RNA helicase</fullName>
    </submittedName>
</protein>
<sequence length="856" mass="100320">MKKITDTHIKAISHTKQKIHEDIIRFLETKEKLPSFAQYLEDRGEYTKQIWLNVWINKASNEIPSKEKRAFLRERGFVTKDVARKLINQLFRNEIRDHQPFDPNEWLNQKYGQQMETWQVCYEQARAQFFARQEEQRREKEQTVLHDKIEAEAEKIVEQNEERLYLPFRHSMAIRLHEDLQTKKRFYQVDTAALEEQLTEAGSFDPRDYETVGDFFGELTGHIEQTWHWEFEYETYYSVYEQLAANYAFDLILQMIFDNLSEQIKNDYKEANSEVLTTDILMDMIDHLLSDTEWKCFVELEEEALADLLHIASLPFDEAVHKSLYEKGKAEREQKKAQEQAELERRKAEEERLIEEIFGQAYRPPAERSVRYVLHIGETNTGKTHQALERMKQAKSGLYLAPLRLLALEVYEKLNKEGIPCSLKTGEEEKATQAACHASCTVEMFHEKDFYEVVVIDEAQMIADKDRGFSWYKAITGARADEVHIIASKNMKEMLIQLLGDSEYELIEYSRDIPLQVEPAPFKLFETAKGDALVCFSRREVLETAARLKKNRFSVSMIYGSMPPETRKKQMQQFIEGKTSVIVSTDAIGMGLNLPIRRIVFLKNEKFDGSRRRLLTSQEVKQIAGRAGRKGLYSVGKVAFTSDIKTMTYLLETEDKAVTTFAIAPTTAVFERFQRHYRDLGTFFELWHRFKSPKGTKKSSLSQERALYEFIRGSEIEARLSMTDLYGFLHLPFSTKEPEMTRQWLATMQAVVSSTDLPEPQVKTGTLEDLELSYKAIGLHLLFLYRLERQTEAIYWERLRETISEGVHEQLQSEETRTGKTCKSCRKKLPSDFRYQLCDSCHASRREKKYYRNKRY</sequence>
<dbReference type="InterPro" id="IPR027417">
    <property type="entry name" value="P-loop_NTPase"/>
</dbReference>
<keyword evidence="1" id="KW-0547">Nucleotide-binding</keyword>
<comment type="caution">
    <text evidence="8">The sequence shown here is derived from an EMBL/GenBank/DDBJ whole genome shotgun (WGS) entry which is preliminary data.</text>
</comment>
<keyword evidence="4" id="KW-0067">ATP-binding</keyword>
<evidence type="ECO:0000256" key="4">
    <source>
        <dbReference type="ARBA" id="ARBA00022840"/>
    </source>
</evidence>
<keyword evidence="5" id="KW-0175">Coiled coil</keyword>
<dbReference type="InterPro" id="IPR001650">
    <property type="entry name" value="Helicase_C-like"/>
</dbReference>
<proteinExistence type="predicted"/>
<reference evidence="8 9" key="1">
    <citation type="submission" date="2019-10" db="EMBL/GenBank/DDBJ databases">
        <title>Bacillus aerolatum sp. nov., isolated from bioaerosol of sport playgrounds.</title>
        <authorList>
            <person name="Chen P."/>
            <person name="Zhang G."/>
        </authorList>
    </citation>
    <scope>NUCLEOTIDE SEQUENCE [LARGE SCALE GENOMIC DNA]</scope>
    <source>
        <strain evidence="8 9">CX253</strain>
    </source>
</reference>
<dbReference type="GO" id="GO:0016787">
    <property type="term" value="F:hydrolase activity"/>
    <property type="evidence" value="ECO:0007669"/>
    <property type="project" value="UniProtKB-KW"/>
</dbReference>